<dbReference type="InterPro" id="IPR002492">
    <property type="entry name" value="Transposase_Tc1-like"/>
</dbReference>
<feature type="non-terminal residue" evidence="6">
    <location>
        <position position="680"/>
    </location>
</feature>
<dbReference type="Pfam" id="PF13843">
    <property type="entry name" value="DDE_Tnp_1_7"/>
    <property type="match status" value="1"/>
</dbReference>
<evidence type="ECO:0000259" key="2">
    <source>
        <dbReference type="Pfam" id="PF01498"/>
    </source>
</evidence>
<dbReference type="Gene3D" id="3.30.420.10">
    <property type="entry name" value="Ribonuclease H-like superfamily/Ribonuclease H"/>
    <property type="match status" value="1"/>
</dbReference>
<sequence length="680" mass="77162">YKRHLSTTSNSQTPNSTMAKTKELSKDTRNKIVDLHQAGKTESVIGKQLGVKKSTVGAIIRKWKTYKTTDNLPRSGAPRKISPSGVKMITRTVSKNPRTTRGDLVNDLQRAGTKVTKATISNTLRRQGLKSCSARRVPLLKPVHVRAHLKFAREHLDDPEEDWENVIWSDETKIELFGKNSTCRVWRRKNAELHPKNNVPTVKHGGGNIMLRGCFSAKGPGRLIRVKERMNGAMYREILSKNLLPSARALKMKRGWVFQHDNDPKHTARATKEWLRKKHFKVLEWPSQSPDLNPIENLWKGSDSLSEAERILLQIVGENSDIELSDEEEQDAVFEAEAEELESSEDETHSGQAEAVQSESTSMTRNRFYTLRNSIKIVIDLDVSDEDKRKDLLWKVRPLLNKARQGCISQPRTGKLSVDEQMIPFTGRCPIRQHVPGKPYPTGLKVFVLATPSGIVLDFLVYQGKTTFRVTEGQGIGAQAVLHLAESVPRGSHLFFDRFFTTVKLLDILMEKGLAGTGTLMKNRIPKDCKMIGDQSIKKKGRGASEMVVRRSPPELAVIKWFDNKPVIMASSAYGIEPQDICKRWSKKEKKFVQVSRPASVAEYSSNMGGVDLADRMLNFYRMATRTRKWTVRVIFHFLDLAISNAWLQYKTDCHLLGKKPQKFLEFKLLLREMLITKGQ</sequence>
<dbReference type="EMBL" id="JAUCMX010000005">
    <property type="protein sequence ID" value="KAK3545997.1"/>
    <property type="molecule type" value="Genomic_DNA"/>
</dbReference>
<feature type="region of interest" description="Disordered" evidence="1">
    <location>
        <begin position="339"/>
        <end position="361"/>
    </location>
</feature>
<keyword evidence="7" id="KW-1185">Reference proteome</keyword>
<dbReference type="InterPro" id="IPR036397">
    <property type="entry name" value="RNaseH_sf"/>
</dbReference>
<evidence type="ECO:0000256" key="1">
    <source>
        <dbReference type="SAM" id="MobiDB-lite"/>
    </source>
</evidence>
<dbReference type="Proteomes" id="UP001274896">
    <property type="component" value="Unassembled WGS sequence"/>
</dbReference>
<dbReference type="GO" id="GO:0006313">
    <property type="term" value="P:DNA transposition"/>
    <property type="evidence" value="ECO:0007669"/>
    <property type="project" value="InterPro"/>
</dbReference>
<feature type="compositionally biased region" description="Low complexity" evidence="1">
    <location>
        <begin position="1"/>
        <end position="17"/>
    </location>
</feature>
<dbReference type="Pfam" id="PF01498">
    <property type="entry name" value="HTH_Tnp_Tc3_2"/>
    <property type="match status" value="1"/>
</dbReference>
<feature type="domain" description="Sleeping Beauty transposase HTH" evidence="5">
    <location>
        <begin position="18"/>
        <end position="69"/>
    </location>
</feature>
<dbReference type="InterPro" id="IPR057667">
    <property type="entry name" value="HTH_SB"/>
</dbReference>
<evidence type="ECO:0000259" key="4">
    <source>
        <dbReference type="Pfam" id="PF13843"/>
    </source>
</evidence>
<feature type="non-terminal residue" evidence="6">
    <location>
        <position position="1"/>
    </location>
</feature>
<organism evidence="6 7">
    <name type="scientific">Hemibagrus guttatus</name>
    <dbReference type="NCBI Taxonomy" id="175788"/>
    <lineage>
        <taxon>Eukaryota</taxon>
        <taxon>Metazoa</taxon>
        <taxon>Chordata</taxon>
        <taxon>Craniata</taxon>
        <taxon>Vertebrata</taxon>
        <taxon>Euteleostomi</taxon>
        <taxon>Actinopterygii</taxon>
        <taxon>Neopterygii</taxon>
        <taxon>Teleostei</taxon>
        <taxon>Ostariophysi</taxon>
        <taxon>Siluriformes</taxon>
        <taxon>Bagridae</taxon>
        <taxon>Hemibagrus</taxon>
    </lineage>
</organism>
<gene>
    <name evidence="6" type="ORF">QTP70_019300</name>
</gene>
<protein>
    <recommendedName>
        <fullName evidence="8">Transposase</fullName>
    </recommendedName>
</protein>
<evidence type="ECO:0000259" key="3">
    <source>
        <dbReference type="Pfam" id="PF13358"/>
    </source>
</evidence>
<feature type="domain" description="Tc1-like transposase DDE" evidence="3">
    <location>
        <begin position="166"/>
        <end position="300"/>
    </location>
</feature>
<comment type="caution">
    <text evidence="6">The sequence shown here is derived from an EMBL/GenBank/DDBJ whole genome shotgun (WGS) entry which is preliminary data.</text>
</comment>
<feature type="domain" description="Transposase Tc1-like" evidence="2">
    <location>
        <begin position="88"/>
        <end position="157"/>
    </location>
</feature>
<evidence type="ECO:0000259" key="5">
    <source>
        <dbReference type="Pfam" id="PF25787"/>
    </source>
</evidence>
<reference evidence="6" key="1">
    <citation type="submission" date="2023-06" db="EMBL/GenBank/DDBJ databases">
        <title>Male Hemibagrus guttatus genome.</title>
        <authorList>
            <person name="Bian C."/>
        </authorList>
    </citation>
    <scope>NUCLEOTIDE SEQUENCE</scope>
    <source>
        <strain evidence="6">Male_cb2023</strain>
        <tissue evidence="6">Muscle</tissue>
    </source>
</reference>
<accession>A0AAE0R7V7</accession>
<dbReference type="InterPro" id="IPR038717">
    <property type="entry name" value="Tc1-like_DDE_dom"/>
</dbReference>
<dbReference type="SUPFAM" id="SSF46689">
    <property type="entry name" value="Homeodomain-like"/>
    <property type="match status" value="1"/>
</dbReference>
<dbReference type="PANTHER" id="PTHR47272:SF2">
    <property type="entry name" value="PIGGYBAC TRANSPOSABLE ELEMENT-DERIVED PROTEIN 3-LIKE"/>
    <property type="match status" value="1"/>
</dbReference>
<feature type="domain" description="PiggyBac transposable element-derived protein" evidence="4">
    <location>
        <begin position="360"/>
        <end position="647"/>
    </location>
</feature>
<dbReference type="PANTHER" id="PTHR47272">
    <property type="entry name" value="DDE_TNP_1_7 DOMAIN-CONTAINING PROTEIN"/>
    <property type="match status" value="1"/>
</dbReference>
<evidence type="ECO:0000313" key="6">
    <source>
        <dbReference type="EMBL" id="KAK3545997.1"/>
    </source>
</evidence>
<dbReference type="Pfam" id="PF13358">
    <property type="entry name" value="DDE_3"/>
    <property type="match status" value="1"/>
</dbReference>
<feature type="region of interest" description="Disordered" evidence="1">
    <location>
        <begin position="1"/>
        <end position="25"/>
    </location>
</feature>
<evidence type="ECO:0000313" key="7">
    <source>
        <dbReference type="Proteomes" id="UP001274896"/>
    </source>
</evidence>
<dbReference type="InterPro" id="IPR036388">
    <property type="entry name" value="WH-like_DNA-bd_sf"/>
</dbReference>
<dbReference type="GO" id="GO:0015074">
    <property type="term" value="P:DNA integration"/>
    <property type="evidence" value="ECO:0007669"/>
    <property type="project" value="InterPro"/>
</dbReference>
<dbReference type="AlphaFoldDB" id="A0AAE0R7V7"/>
<dbReference type="Gene3D" id="1.10.10.10">
    <property type="entry name" value="Winged helix-like DNA-binding domain superfamily/Winged helix DNA-binding domain"/>
    <property type="match status" value="1"/>
</dbReference>
<dbReference type="InterPro" id="IPR029526">
    <property type="entry name" value="PGBD"/>
</dbReference>
<name>A0AAE0R7V7_9TELE</name>
<evidence type="ECO:0008006" key="8">
    <source>
        <dbReference type="Google" id="ProtNLM"/>
    </source>
</evidence>
<dbReference type="GO" id="GO:0003677">
    <property type="term" value="F:DNA binding"/>
    <property type="evidence" value="ECO:0007669"/>
    <property type="project" value="InterPro"/>
</dbReference>
<proteinExistence type="predicted"/>
<dbReference type="InterPro" id="IPR009057">
    <property type="entry name" value="Homeodomain-like_sf"/>
</dbReference>
<dbReference type="Pfam" id="PF25787">
    <property type="entry name" value="HTH_SB"/>
    <property type="match status" value="1"/>
</dbReference>